<accession>E9GY83</accession>
<dbReference type="KEGG" id="dpx:DAPPUDRAFT_250275"/>
<dbReference type="PhylomeDB" id="E9GY83"/>
<proteinExistence type="predicted"/>
<reference evidence="1 2" key="1">
    <citation type="journal article" date="2011" name="Science">
        <title>The ecoresponsive genome of Daphnia pulex.</title>
        <authorList>
            <person name="Colbourne J.K."/>
            <person name="Pfrender M.E."/>
            <person name="Gilbert D."/>
            <person name="Thomas W.K."/>
            <person name="Tucker A."/>
            <person name="Oakley T.H."/>
            <person name="Tokishita S."/>
            <person name="Aerts A."/>
            <person name="Arnold G.J."/>
            <person name="Basu M.K."/>
            <person name="Bauer D.J."/>
            <person name="Caceres C.E."/>
            <person name="Carmel L."/>
            <person name="Casola C."/>
            <person name="Choi J.H."/>
            <person name="Detter J.C."/>
            <person name="Dong Q."/>
            <person name="Dusheyko S."/>
            <person name="Eads B.D."/>
            <person name="Frohlich T."/>
            <person name="Geiler-Samerotte K.A."/>
            <person name="Gerlach D."/>
            <person name="Hatcher P."/>
            <person name="Jogdeo S."/>
            <person name="Krijgsveld J."/>
            <person name="Kriventseva E.V."/>
            <person name="Kultz D."/>
            <person name="Laforsch C."/>
            <person name="Lindquist E."/>
            <person name="Lopez J."/>
            <person name="Manak J.R."/>
            <person name="Muller J."/>
            <person name="Pangilinan J."/>
            <person name="Patwardhan R.P."/>
            <person name="Pitluck S."/>
            <person name="Pritham E.J."/>
            <person name="Rechtsteiner A."/>
            <person name="Rho M."/>
            <person name="Rogozin I.B."/>
            <person name="Sakarya O."/>
            <person name="Salamov A."/>
            <person name="Schaack S."/>
            <person name="Shapiro H."/>
            <person name="Shiga Y."/>
            <person name="Skalitzky C."/>
            <person name="Smith Z."/>
            <person name="Souvorov A."/>
            <person name="Sung W."/>
            <person name="Tang Z."/>
            <person name="Tsuchiya D."/>
            <person name="Tu H."/>
            <person name="Vos H."/>
            <person name="Wang M."/>
            <person name="Wolf Y.I."/>
            <person name="Yamagata H."/>
            <person name="Yamada T."/>
            <person name="Ye Y."/>
            <person name="Shaw J.R."/>
            <person name="Andrews J."/>
            <person name="Crease T.J."/>
            <person name="Tang H."/>
            <person name="Lucas S.M."/>
            <person name="Robertson H.M."/>
            <person name="Bork P."/>
            <person name="Koonin E.V."/>
            <person name="Zdobnov E.M."/>
            <person name="Grigoriev I.V."/>
            <person name="Lynch M."/>
            <person name="Boore J.L."/>
        </authorList>
    </citation>
    <scope>NUCLEOTIDE SEQUENCE [LARGE SCALE GENOMIC DNA]</scope>
</reference>
<dbReference type="OrthoDB" id="10677601at2759"/>
<protein>
    <submittedName>
        <fullName evidence="1">Uncharacterized protein</fullName>
    </submittedName>
</protein>
<dbReference type="AlphaFoldDB" id="E9GY83"/>
<evidence type="ECO:0000313" key="1">
    <source>
        <dbReference type="EMBL" id="EFX75608.1"/>
    </source>
</evidence>
<sequence>MATPADDNDSRTSEVEEVSDTVKVLKETLEVMKKEKKGFYAPKGSFPIKESVKKAIMDKYPHPEQAVYKLLEKLHNFDFMEIREKTEKEAKREAS</sequence>
<dbReference type="Proteomes" id="UP000000305">
    <property type="component" value="Unassembled WGS sequence"/>
</dbReference>
<keyword evidence="2" id="KW-1185">Reference proteome</keyword>
<name>E9GY83_DAPPU</name>
<organism evidence="1 2">
    <name type="scientific">Daphnia pulex</name>
    <name type="common">Water flea</name>
    <dbReference type="NCBI Taxonomy" id="6669"/>
    <lineage>
        <taxon>Eukaryota</taxon>
        <taxon>Metazoa</taxon>
        <taxon>Ecdysozoa</taxon>
        <taxon>Arthropoda</taxon>
        <taxon>Crustacea</taxon>
        <taxon>Branchiopoda</taxon>
        <taxon>Diplostraca</taxon>
        <taxon>Cladocera</taxon>
        <taxon>Anomopoda</taxon>
        <taxon>Daphniidae</taxon>
        <taxon>Daphnia</taxon>
    </lineage>
</organism>
<dbReference type="EMBL" id="GL732574">
    <property type="protein sequence ID" value="EFX75608.1"/>
    <property type="molecule type" value="Genomic_DNA"/>
</dbReference>
<dbReference type="HOGENOM" id="CLU_2374913_0_0_1"/>
<evidence type="ECO:0000313" key="2">
    <source>
        <dbReference type="Proteomes" id="UP000000305"/>
    </source>
</evidence>
<gene>
    <name evidence="1" type="ORF">DAPPUDRAFT_250275</name>
</gene>
<dbReference type="InParanoid" id="E9GY83"/>